<dbReference type="EMBL" id="BONU01000018">
    <property type="protein sequence ID" value="GIG74482.1"/>
    <property type="molecule type" value="Genomic_DNA"/>
</dbReference>
<dbReference type="AlphaFoldDB" id="A0A8J3LML7"/>
<keyword evidence="2" id="KW-1185">Reference proteome</keyword>
<proteinExistence type="predicted"/>
<accession>A0A8J3LML7</accession>
<gene>
    <name evidence="1" type="ORF">Pfl04_28860</name>
</gene>
<name>A0A8J3LML7_9ACTN</name>
<evidence type="ECO:0000313" key="1">
    <source>
        <dbReference type="EMBL" id="GIG74482.1"/>
    </source>
</evidence>
<organism evidence="1 2">
    <name type="scientific">Planosporangium flavigriseum</name>
    <dbReference type="NCBI Taxonomy" id="373681"/>
    <lineage>
        <taxon>Bacteria</taxon>
        <taxon>Bacillati</taxon>
        <taxon>Actinomycetota</taxon>
        <taxon>Actinomycetes</taxon>
        <taxon>Micromonosporales</taxon>
        <taxon>Micromonosporaceae</taxon>
        <taxon>Planosporangium</taxon>
    </lineage>
</organism>
<reference evidence="1" key="1">
    <citation type="submission" date="2021-01" db="EMBL/GenBank/DDBJ databases">
        <title>Whole genome shotgun sequence of Planosporangium flavigriseum NBRC 105377.</title>
        <authorList>
            <person name="Komaki H."/>
            <person name="Tamura T."/>
        </authorList>
    </citation>
    <scope>NUCLEOTIDE SEQUENCE</scope>
    <source>
        <strain evidence="1">NBRC 105377</strain>
    </source>
</reference>
<dbReference type="Proteomes" id="UP000653674">
    <property type="component" value="Unassembled WGS sequence"/>
</dbReference>
<protein>
    <submittedName>
        <fullName evidence="1">Uncharacterized protein</fullName>
    </submittedName>
</protein>
<evidence type="ECO:0000313" key="2">
    <source>
        <dbReference type="Proteomes" id="UP000653674"/>
    </source>
</evidence>
<dbReference type="RefSeq" id="WP_168071798.1">
    <property type="nucleotide sequence ID" value="NZ_BAAAQJ010000003.1"/>
</dbReference>
<comment type="caution">
    <text evidence="1">The sequence shown here is derived from an EMBL/GenBank/DDBJ whole genome shotgun (WGS) entry which is preliminary data.</text>
</comment>
<sequence length="194" mass="20596">MDWQPCEFTARDGASVRLSLPPGWWALPLIGDDLADQVRRFTDANIPAEAQPSVRSELSAEWQRLARAAATAAAVLLAGGAAYDEDADQIVTASLTVVPLRLYDLAADPDEDGPVGPAEVLRLPAGAAVRGVRLGRSPSPVGDVLQLHVEYRVADAWMLAFSTPALHHVEQLLPAFDAIAATLQLPVSDAAPFS</sequence>